<evidence type="ECO:0000256" key="1">
    <source>
        <dbReference type="SAM" id="MobiDB-lite"/>
    </source>
</evidence>
<feature type="region of interest" description="Disordered" evidence="1">
    <location>
        <begin position="46"/>
        <end position="72"/>
    </location>
</feature>
<feature type="compositionally biased region" description="Polar residues" evidence="1">
    <location>
        <begin position="48"/>
        <end position="57"/>
    </location>
</feature>
<name>A0A7X6FVI2_9HYPH</name>
<evidence type="ECO:0000313" key="2">
    <source>
        <dbReference type="EMBL" id="NKW11188.1"/>
    </source>
</evidence>
<dbReference type="AlphaFoldDB" id="A0A7X6FVI2"/>
<dbReference type="EMBL" id="JAAXZB010000005">
    <property type="protein sequence ID" value="NKW11188.1"/>
    <property type="molecule type" value="Genomic_DNA"/>
</dbReference>
<reference evidence="2 3" key="1">
    <citation type="submission" date="2020-04" db="EMBL/GenBank/DDBJ databases">
        <title>Whole genome sequencing of clinical and environmental type strains of Ochrobactrum.</title>
        <authorList>
            <person name="Dharne M."/>
        </authorList>
    </citation>
    <scope>NUCLEOTIDE SEQUENCE [LARGE SCALE GENOMIC DNA]</scope>
    <source>
        <strain evidence="2 3">DSM 13340</strain>
    </source>
</reference>
<protein>
    <submittedName>
        <fullName evidence="2">Uncharacterized protein</fullName>
    </submittedName>
</protein>
<sequence length="137" mass="15101">MISKLFKQQEKEAKQLTAKDLGSAVGKVTGQLGTFGIKPPSRFRTKSIPCSTTSKVGTTRRANDERSSSPSSNLCVTYRAENCGDTTLTMSWPFLPDRAIKHKCTISTQPEKDTAKMITDAFEGIKDEIKRVSKKAQ</sequence>
<gene>
    <name evidence="2" type="ORF">HGG76_26635</name>
</gene>
<comment type="caution">
    <text evidence="2">The sequence shown here is derived from an EMBL/GenBank/DDBJ whole genome shotgun (WGS) entry which is preliminary data.</text>
</comment>
<dbReference type="Proteomes" id="UP000558475">
    <property type="component" value="Unassembled WGS sequence"/>
</dbReference>
<organism evidence="2 3">
    <name type="scientific">Brucella tritici</name>
    <dbReference type="NCBI Taxonomy" id="94626"/>
    <lineage>
        <taxon>Bacteria</taxon>
        <taxon>Pseudomonadati</taxon>
        <taxon>Pseudomonadota</taxon>
        <taxon>Alphaproteobacteria</taxon>
        <taxon>Hyphomicrobiales</taxon>
        <taxon>Brucellaceae</taxon>
        <taxon>Brucella/Ochrobactrum group</taxon>
        <taxon>Brucella</taxon>
    </lineage>
</organism>
<evidence type="ECO:0000313" key="3">
    <source>
        <dbReference type="Proteomes" id="UP000558475"/>
    </source>
</evidence>
<proteinExistence type="predicted"/>
<accession>A0A7X6FVI2</accession>